<reference evidence="1" key="3">
    <citation type="submission" date="2025-09" db="UniProtKB">
        <authorList>
            <consortium name="Ensembl"/>
        </authorList>
    </citation>
    <scope>IDENTIFICATION</scope>
</reference>
<dbReference type="PANTHER" id="PTHR33962:SF1">
    <property type="entry name" value="RECQ-MEDIATED GENOME INSTABILITY PROTEIN 2"/>
    <property type="match status" value="1"/>
</dbReference>
<dbReference type="FunCoup" id="A0A3Q1INB1">
    <property type="interactions" value="770"/>
</dbReference>
<name>A0A3Q1INB1_ANATE</name>
<reference evidence="1" key="2">
    <citation type="submission" date="2025-08" db="UniProtKB">
        <authorList>
            <consortium name="Ensembl"/>
        </authorList>
    </citation>
    <scope>IDENTIFICATION</scope>
</reference>
<dbReference type="OMA" id="RVSLVWM"/>
<evidence type="ECO:0000313" key="2">
    <source>
        <dbReference type="Proteomes" id="UP000265040"/>
    </source>
</evidence>
<dbReference type="Proteomes" id="UP000265040">
    <property type="component" value="Chromosome 8"/>
</dbReference>
<accession>A0A3Q1INB1</accession>
<dbReference type="Ensembl" id="ENSATET00000005732.3">
    <property type="protein sequence ID" value="ENSATEP00000005641.2"/>
    <property type="gene ID" value="ENSATEG00000003998.3"/>
</dbReference>
<dbReference type="GO" id="GO:0006281">
    <property type="term" value="P:DNA repair"/>
    <property type="evidence" value="ECO:0007669"/>
    <property type="project" value="TreeGrafter"/>
</dbReference>
<dbReference type="GO" id="GO:0016607">
    <property type="term" value="C:nuclear speck"/>
    <property type="evidence" value="ECO:0007669"/>
    <property type="project" value="TreeGrafter"/>
</dbReference>
<dbReference type="AlphaFoldDB" id="A0A3Q1INB1"/>
<dbReference type="GO" id="GO:0005829">
    <property type="term" value="C:cytosol"/>
    <property type="evidence" value="ECO:0007669"/>
    <property type="project" value="TreeGrafter"/>
</dbReference>
<dbReference type="InParanoid" id="A0A3Q1INB1"/>
<dbReference type="GeneTree" id="ENSGT00390000001653"/>
<dbReference type="InterPro" id="IPR032245">
    <property type="entry name" value="RMI2"/>
</dbReference>
<evidence type="ECO:0008006" key="3">
    <source>
        <dbReference type="Google" id="ProtNLM"/>
    </source>
</evidence>
<gene>
    <name evidence="1" type="primary">RMI2</name>
</gene>
<dbReference type="InterPro" id="IPR012340">
    <property type="entry name" value="NA-bd_OB-fold"/>
</dbReference>
<reference evidence="1" key="1">
    <citation type="submission" date="2021-04" db="EMBL/GenBank/DDBJ databases">
        <authorList>
            <consortium name="Wellcome Sanger Institute Data Sharing"/>
        </authorList>
    </citation>
    <scope>NUCLEOTIDE SEQUENCE [LARGE SCALE GENOMIC DNA]</scope>
</reference>
<dbReference type="PANTHER" id="PTHR33962">
    <property type="entry name" value="RECQ-MEDIATED GENOME INSTABILITY PROTEIN 2 RMI2"/>
    <property type="match status" value="1"/>
</dbReference>
<dbReference type="STRING" id="64144.ENSATEP00000005641"/>
<protein>
    <recommendedName>
        <fullName evidence="3">RecQ mediated genome instability 2</fullName>
    </recommendedName>
</protein>
<sequence>MYKPEKTTAERTRPPPVKVLSGQLRTANSGNGYVMNLGRGRSLLVSLVWMQGTVVDVQLDRNTALLVDETGTFAVQGVDNIPKGKPCLSQGKYVMVMGVVQAVSPEPVIRAVKMADLSELAALHRRMWKLEVATLSRW</sequence>
<dbReference type="GO" id="GO:0043007">
    <property type="term" value="P:maintenance of rDNA"/>
    <property type="evidence" value="ECO:0007669"/>
    <property type="project" value="TreeGrafter"/>
</dbReference>
<organism evidence="1 2">
    <name type="scientific">Anabas testudineus</name>
    <name type="common">Climbing perch</name>
    <name type="synonym">Anthias testudineus</name>
    <dbReference type="NCBI Taxonomy" id="64144"/>
    <lineage>
        <taxon>Eukaryota</taxon>
        <taxon>Metazoa</taxon>
        <taxon>Chordata</taxon>
        <taxon>Craniata</taxon>
        <taxon>Vertebrata</taxon>
        <taxon>Euteleostomi</taxon>
        <taxon>Actinopterygii</taxon>
        <taxon>Neopterygii</taxon>
        <taxon>Teleostei</taxon>
        <taxon>Neoteleostei</taxon>
        <taxon>Acanthomorphata</taxon>
        <taxon>Anabantaria</taxon>
        <taxon>Anabantiformes</taxon>
        <taxon>Anabantoidei</taxon>
        <taxon>Anabantidae</taxon>
        <taxon>Anabas</taxon>
    </lineage>
</organism>
<dbReference type="Pfam" id="PF16100">
    <property type="entry name" value="RMI2"/>
    <property type="match status" value="1"/>
</dbReference>
<evidence type="ECO:0000313" key="1">
    <source>
        <dbReference type="Ensembl" id="ENSATEP00000005641.2"/>
    </source>
</evidence>
<proteinExistence type="predicted"/>
<dbReference type="GO" id="GO:2000042">
    <property type="term" value="P:negative regulation of double-strand break repair via homologous recombination"/>
    <property type="evidence" value="ECO:0007669"/>
    <property type="project" value="TreeGrafter"/>
</dbReference>
<keyword evidence="2" id="KW-1185">Reference proteome</keyword>
<dbReference type="Gene3D" id="2.40.50.140">
    <property type="entry name" value="Nucleic acid-binding proteins"/>
    <property type="match status" value="1"/>
</dbReference>
<dbReference type="OrthoDB" id="10024265at2759"/>
<dbReference type="GO" id="GO:0033045">
    <property type="term" value="P:regulation of sister chromatid segregation"/>
    <property type="evidence" value="ECO:0007669"/>
    <property type="project" value="TreeGrafter"/>
</dbReference>